<keyword evidence="1" id="KW-0732">Signal</keyword>
<dbReference type="Gene3D" id="3.40.50.10910">
    <property type="entry name" value="Amidohydrolase"/>
    <property type="match status" value="1"/>
</dbReference>
<protein>
    <submittedName>
        <fullName evidence="3">Amidohydrolase family protein</fullName>
    </submittedName>
</protein>
<dbReference type="InterPro" id="IPR032466">
    <property type="entry name" value="Metal_Hydrolase"/>
</dbReference>
<dbReference type="PANTHER" id="PTHR43135:SF3">
    <property type="entry name" value="ALPHA-D-RIBOSE 1-METHYLPHOSPHONATE 5-TRIPHOSPHATE DIPHOSPHATASE"/>
    <property type="match status" value="1"/>
</dbReference>
<keyword evidence="4" id="KW-1185">Reference proteome</keyword>
<organism evidence="3 4">
    <name type="scientific">Phenylobacterium conjunctum</name>
    <dbReference type="NCBI Taxonomy" id="1298959"/>
    <lineage>
        <taxon>Bacteria</taxon>
        <taxon>Pseudomonadati</taxon>
        <taxon>Pseudomonadota</taxon>
        <taxon>Alphaproteobacteria</taxon>
        <taxon>Caulobacterales</taxon>
        <taxon>Caulobacteraceae</taxon>
        <taxon>Phenylobacterium</taxon>
    </lineage>
</organism>
<dbReference type="SUPFAM" id="SSF51338">
    <property type="entry name" value="Composite domain of metallo-dependent hydrolases"/>
    <property type="match status" value="1"/>
</dbReference>
<feature type="signal peptide" evidence="1">
    <location>
        <begin position="1"/>
        <end position="21"/>
    </location>
</feature>
<dbReference type="Proteomes" id="UP001597216">
    <property type="component" value="Unassembled WGS sequence"/>
</dbReference>
<dbReference type="PANTHER" id="PTHR43135">
    <property type="entry name" value="ALPHA-D-RIBOSE 1-METHYLPHOSPHONATE 5-TRIPHOSPHATE DIPHOSPHATASE"/>
    <property type="match status" value="1"/>
</dbReference>
<dbReference type="Gene3D" id="3.30.110.90">
    <property type="entry name" value="Amidohydrolase"/>
    <property type="match status" value="1"/>
</dbReference>
<evidence type="ECO:0000256" key="1">
    <source>
        <dbReference type="SAM" id="SignalP"/>
    </source>
</evidence>
<dbReference type="RefSeq" id="WP_377351941.1">
    <property type="nucleotide sequence ID" value="NZ_JBHTLQ010000001.1"/>
</dbReference>
<dbReference type="InterPro" id="IPR006680">
    <property type="entry name" value="Amidohydro-rel"/>
</dbReference>
<reference evidence="4" key="1">
    <citation type="journal article" date="2019" name="Int. J. Syst. Evol. Microbiol.">
        <title>The Global Catalogue of Microorganisms (GCM) 10K type strain sequencing project: providing services to taxonomists for standard genome sequencing and annotation.</title>
        <authorList>
            <consortium name="The Broad Institute Genomics Platform"/>
            <consortium name="The Broad Institute Genome Sequencing Center for Infectious Disease"/>
            <person name="Wu L."/>
            <person name="Ma J."/>
        </authorList>
    </citation>
    <scope>NUCLEOTIDE SEQUENCE [LARGE SCALE GENOMIC DNA]</scope>
    <source>
        <strain evidence="4">CCUG 55074</strain>
    </source>
</reference>
<dbReference type="Gene3D" id="1.20.58.520">
    <property type="entry name" value="Amidohydrolase"/>
    <property type="match status" value="1"/>
</dbReference>
<gene>
    <name evidence="3" type="ORF">ACFQ27_00230</name>
</gene>
<dbReference type="Pfam" id="PF01979">
    <property type="entry name" value="Amidohydro_1"/>
    <property type="match status" value="1"/>
</dbReference>
<dbReference type="EMBL" id="JBHTLQ010000001">
    <property type="protein sequence ID" value="MFD1188989.1"/>
    <property type="molecule type" value="Genomic_DNA"/>
</dbReference>
<dbReference type="InterPro" id="IPR011059">
    <property type="entry name" value="Metal-dep_hydrolase_composite"/>
</dbReference>
<sequence length="449" mass="48315">MKTILGLAAALSLAAAAPALADTYAIEHVTLIDGLGHAPQADMTVQVDGDRITAVTPSALAKDLKGKRIDGRGKYLIPGLIDAHIHLKGGVAPQADAAAARASATQALASFLYAGVTSVYDAGNQADVILPLRADERAGKIASPRIFATGNLITYPGSHGDSMSVRISDFEKDKALLDKHIAEQQPDVLKITYDEEGWGSRPMITLMPQPLMEQIIKYYNQHGIRTTIHVSNETRSLEAIYSGADSLAHPDIQGPVSDSFVKLMAAKKVPFASTLTIGENYSRLAEHPEFLDQPLYVASFSAADRETMKTKVRADYQARHWTWWMKVMTPVCLENIRKIDAAGGVVALGTDQSSGPATHREMELLVQAGIKPLEVLKIATHNAARLLGKEDELGSVEAGKFADLVLLSADPTADINNAKQIAWVMKAGQIIDESKLPLAGAKQARRFAE</sequence>
<dbReference type="InterPro" id="IPR051781">
    <property type="entry name" value="Metallo-dep_Hydrolase"/>
</dbReference>
<evidence type="ECO:0000313" key="3">
    <source>
        <dbReference type="EMBL" id="MFD1188989.1"/>
    </source>
</evidence>
<proteinExistence type="predicted"/>
<feature type="domain" description="Amidohydrolase-related" evidence="2">
    <location>
        <begin position="75"/>
        <end position="430"/>
    </location>
</feature>
<feature type="chain" id="PRO_5047344262" evidence="1">
    <location>
        <begin position="22"/>
        <end position="449"/>
    </location>
</feature>
<evidence type="ECO:0000259" key="2">
    <source>
        <dbReference type="Pfam" id="PF01979"/>
    </source>
</evidence>
<dbReference type="Gene3D" id="2.30.40.10">
    <property type="entry name" value="Urease, subunit C, domain 1"/>
    <property type="match status" value="1"/>
</dbReference>
<evidence type="ECO:0000313" key="4">
    <source>
        <dbReference type="Proteomes" id="UP001597216"/>
    </source>
</evidence>
<name>A0ABW3SVP0_9CAUL</name>
<comment type="caution">
    <text evidence="3">The sequence shown here is derived from an EMBL/GenBank/DDBJ whole genome shotgun (WGS) entry which is preliminary data.</text>
</comment>
<accession>A0ABW3SVP0</accession>
<dbReference type="SUPFAM" id="SSF51556">
    <property type="entry name" value="Metallo-dependent hydrolases"/>
    <property type="match status" value="1"/>
</dbReference>